<dbReference type="EMBL" id="CP061799">
    <property type="protein sequence ID" value="QTA80526.1"/>
    <property type="molecule type" value="Genomic_DNA"/>
</dbReference>
<evidence type="ECO:0000313" key="1">
    <source>
        <dbReference type="EMBL" id="QTA80526.1"/>
    </source>
</evidence>
<name>A0A975B8C7_9BACT</name>
<dbReference type="RefSeq" id="WP_207692171.1">
    <property type="nucleotide sequence ID" value="NZ_CP061799.1"/>
</dbReference>
<accession>A0A975B8C7</accession>
<dbReference type="Proteomes" id="UP000663720">
    <property type="component" value="Chromosome"/>
</dbReference>
<dbReference type="KEGG" id="dli:dnl_28310"/>
<dbReference type="AlphaFoldDB" id="A0A975B8C7"/>
<gene>
    <name evidence="1" type="ORF">dnl_28310</name>
</gene>
<organism evidence="1 2">
    <name type="scientific">Desulfonema limicola</name>
    <dbReference type="NCBI Taxonomy" id="45656"/>
    <lineage>
        <taxon>Bacteria</taxon>
        <taxon>Pseudomonadati</taxon>
        <taxon>Thermodesulfobacteriota</taxon>
        <taxon>Desulfobacteria</taxon>
        <taxon>Desulfobacterales</taxon>
        <taxon>Desulfococcaceae</taxon>
        <taxon>Desulfonema</taxon>
    </lineage>
</organism>
<evidence type="ECO:0000313" key="2">
    <source>
        <dbReference type="Proteomes" id="UP000663720"/>
    </source>
</evidence>
<reference evidence="1" key="1">
    <citation type="journal article" date="2021" name="Microb. Physiol.">
        <title>Proteogenomic Insights into the Physiology of Marine, Sulfate-Reducing, Filamentous Desulfonema limicola and Desulfonema magnum.</title>
        <authorList>
            <person name="Schnaars V."/>
            <person name="Wohlbrand L."/>
            <person name="Scheve S."/>
            <person name="Hinrichs C."/>
            <person name="Reinhardt R."/>
            <person name="Rabus R."/>
        </authorList>
    </citation>
    <scope>NUCLEOTIDE SEQUENCE</scope>
    <source>
        <strain evidence="1">5ac10</strain>
    </source>
</reference>
<protein>
    <submittedName>
        <fullName evidence="1">Uncharacterized protein</fullName>
    </submittedName>
</protein>
<proteinExistence type="predicted"/>
<keyword evidence="2" id="KW-1185">Reference proteome</keyword>
<sequence>MKAEKLLISPFENDIISEPRQVKKSVPGLNEKPLEALVLRFEELLLPEFPRKEKLAHVQLVSSIEKGYGKSHLIGRLFQKLNQKATLVYLGPFGDPGSCWKSILLKIVQELNFPDRLGKNYSPDDPSQLESFAHGILTHMLVKAIESGSISSSNKEKTIKAFEHLSLKDFMNDKKSFQQIKKKHKTLINLYSRQLRDNGVYLNSSPYSWFGVLFNYAYFPEHYELRDTCLDWLKGGSIDPDEAKQIGIKLGDIGNPDMSSEGMNGLCKERILDFCKLAGFFRPFVFCFDQTDEYGTDIMLAKSFGSVIQVLRDDCWNHMTVVTVNQPVWTQTIRPWFQDAQADRLSPALELEGLNKAQASDLVKIRLEGWEEVEEKASAEFCDLEWLDYLFSGSKQIGIRDFLQKCDNRWRVLIGISPDKKYSIEDYYNKAVEDIKTRQRRLTFDPNILLWLVKEAAKGLKNINPEKYSTRKNYFTLTWKSDKIQYFFGFEGGSHWKRWQAVVNEAELINSQNSNSKFIFFRTPELKKIPGDNWKSAEIINNAKQKYLCIICMEKAETAKLYAGYDLYIDAGEGNIPFKRHAILDFLMEKLDFFWKKIQEPVSCTANNKKPVEKVTKVTNDLIDKIREIVYQDRFMSIDDLMKKLDNSISRELVYEAQEYIPEIRIFTHPNTTVFQWQNQ</sequence>